<proteinExistence type="predicted"/>
<sequence>MSSLVERLRVRSERKPIYNIDESDDDDFLVKKPGTSQEKFERIDRDDAKEDLCQACSESGDLLSCETCTYAYHSRCLLPPLKGPAPNNWRCPECVSPLTDIDKLLDCEMRPTVEGDGDDDTTKSGSKQIFVKQYLVKWKGLSYLHCTWVPEKEFLKAFKNHPRLKTKVNNFHRQMASSNTSDEDFVAIRPEWTTVDRIIACRGDDDEKEYLVKWKELSYDECYWEYESDISAFQPEIERFNKFRSRSSKLAYIKQKSRVNDDSELKKQQKEFQQYEHSPKFLSGSLHPYQLEGLNFLRFSWSKQTHVILADEMGLGKTIQSIAFLASLFEEGICAHPHLVVAPLSTLRNWEREFATWAPQMNVIMYVGSAQARNVIREYEFYYPKKLKKIKKKKSGQIVSESKHDRIKFDVLLTSYEMINLDTTSLKPIKWECMIVDEGHRLKNKDSKLFSSLKQYSTRHRVLLTGTPLQNNLDELFMLMHFLDAGKFASLEEFQEEFKDINQEEQISRLHKMLAPHLLRRVKKDVMKELPPKKELILRVDLSSKQKEYYKAILTRNYQILTRRGGAQISLINVVMELRKLCCHAYMLEGVEPDIDDPKEAFKQLLESSGKLHLLDKMMVKLKEQGHRVLIYTQFQHMLDLLEDYCSYKRWQYERIDGKVGGAERQIRIDRFNAKNSSRFCFLLSTRAGGLGINLATADTVVIYDSDWNPHADLQAMARAHRLGQTNKVLIYRLITRGTIEERMMQMTKKKMVLEHLVVGRLKAQNINQEELDDIIRYGSKELFADENDEAGKSRQIHYDAAAIDRLLDRDQVVDEETTLDDEDEDGFLKAFKVANFEYVDEAEAAAEEEAAQKRAMETVNSSERTHYWEELLKDKFQEHKVEEFNALGKGKRNRKLMVSVEEDDLAGLEDVSSDEDDNYEAELTDGDSNSTGTTTSRRPYKKKARNSTEPLPLMEGEGKAFRVLGFNQNQRAAFVQILMRFGVGDFDWKEFTSRMKQKTYEEIKDYGTLFLSHIAEDITDSSTFTDGVPKEGLRIQDVLVRIAVLLLIRDKVKFATEHPQTPLFSDDILLRYPGLKGIRKWKEEHDFMLLRAVLKHGYGRWQAIVDDKDLKIQEIICQELNLPVINLPGPGQVGSHIQNGANLANTEIPSNESRENGGSGIAADGAQGSGDARNQTQLYQESSMLYHFRDMQRRQVEFVKKRVLLLEKGLNAEYQKEYFGDPKAGEVTNEEIKSEPKSTTIPSYKSVDTDTQMIDQLPQVETIAPEDVSVACDSDPNRLELVRLYNEMCKVVEENPTDLVQASLARESAEVNTVKKFPPLETICEDMNRILTPTVEQPISETPILNSDNKSEAISHGDKTKDMVIDSDPVKESGSSLAIEKETPSLAEKKESNTEMDESSNAELNENTPNSDAGVAVLDA</sequence>
<keyword evidence="2" id="KW-1185">Reference proteome</keyword>
<protein>
    <submittedName>
        <fullName evidence="1">Uncharacterized protein</fullName>
    </submittedName>
</protein>
<name>A0ACB0JG35_TRIPR</name>
<reference evidence="1" key="1">
    <citation type="submission" date="2023-10" db="EMBL/GenBank/DDBJ databases">
        <authorList>
            <person name="Rodriguez Cubillos JULIANA M."/>
            <person name="De Vega J."/>
        </authorList>
    </citation>
    <scope>NUCLEOTIDE SEQUENCE</scope>
</reference>
<evidence type="ECO:0000313" key="2">
    <source>
        <dbReference type="Proteomes" id="UP001177021"/>
    </source>
</evidence>
<accession>A0ACB0JG35</accession>
<evidence type="ECO:0000313" key="1">
    <source>
        <dbReference type="EMBL" id="CAJ2643630.1"/>
    </source>
</evidence>
<organism evidence="1 2">
    <name type="scientific">Trifolium pratense</name>
    <name type="common">Red clover</name>
    <dbReference type="NCBI Taxonomy" id="57577"/>
    <lineage>
        <taxon>Eukaryota</taxon>
        <taxon>Viridiplantae</taxon>
        <taxon>Streptophyta</taxon>
        <taxon>Embryophyta</taxon>
        <taxon>Tracheophyta</taxon>
        <taxon>Spermatophyta</taxon>
        <taxon>Magnoliopsida</taxon>
        <taxon>eudicotyledons</taxon>
        <taxon>Gunneridae</taxon>
        <taxon>Pentapetalae</taxon>
        <taxon>rosids</taxon>
        <taxon>fabids</taxon>
        <taxon>Fabales</taxon>
        <taxon>Fabaceae</taxon>
        <taxon>Papilionoideae</taxon>
        <taxon>50 kb inversion clade</taxon>
        <taxon>NPAAA clade</taxon>
        <taxon>Hologalegina</taxon>
        <taxon>IRL clade</taxon>
        <taxon>Trifolieae</taxon>
        <taxon>Trifolium</taxon>
    </lineage>
</organism>
<dbReference type="Proteomes" id="UP001177021">
    <property type="component" value="Unassembled WGS sequence"/>
</dbReference>
<dbReference type="EMBL" id="CASHSV030000034">
    <property type="protein sequence ID" value="CAJ2643630.1"/>
    <property type="molecule type" value="Genomic_DNA"/>
</dbReference>
<comment type="caution">
    <text evidence="1">The sequence shown here is derived from an EMBL/GenBank/DDBJ whole genome shotgun (WGS) entry which is preliminary data.</text>
</comment>
<gene>
    <name evidence="1" type="ORF">MILVUS5_LOCUS12821</name>
</gene>